<dbReference type="Proteomes" id="UP000471521">
    <property type="component" value="Unassembled WGS sequence"/>
</dbReference>
<sequence>MSKAYHAKYPGSRQYWERRYDSGGDSGAGSYGRLAEFKADVLEDFIEEHDIEDVIEFGCGDGGQLSVTEYPSYIGLDVSPTAIQMCKDEFENDESKSFFLYDSKSFVDNHGLFSAELGISLDVIYHLTEDEIYQNYMEHLFSSSDEFVIIYAANTASECVTVDHVRNRKFTDWVATHAPDWELTDVIENEYPYDPSDPEHTSWADFYIFENATG</sequence>
<evidence type="ECO:0000313" key="1">
    <source>
        <dbReference type="EMBL" id="MXR19739.1"/>
    </source>
</evidence>
<evidence type="ECO:0000313" key="2">
    <source>
        <dbReference type="Proteomes" id="UP000471521"/>
    </source>
</evidence>
<comment type="caution">
    <text evidence="1">The sequence shown here is derived from an EMBL/GenBank/DDBJ whole genome shotgun (WGS) entry which is preliminary data.</text>
</comment>
<organism evidence="1 2">
    <name type="scientific">Halobacterium bonnevillei</name>
    <dbReference type="NCBI Taxonomy" id="2692200"/>
    <lineage>
        <taxon>Archaea</taxon>
        <taxon>Methanobacteriati</taxon>
        <taxon>Methanobacteriota</taxon>
        <taxon>Stenosarchaea group</taxon>
        <taxon>Halobacteria</taxon>
        <taxon>Halobacteriales</taxon>
        <taxon>Halobacteriaceae</taxon>
        <taxon>Halobacterium</taxon>
    </lineage>
</organism>
<dbReference type="InterPro" id="IPR029063">
    <property type="entry name" value="SAM-dependent_MTases_sf"/>
</dbReference>
<accession>A0A6B0SQ28</accession>
<keyword evidence="2" id="KW-1185">Reference proteome</keyword>
<reference evidence="1 2" key="1">
    <citation type="submission" date="2019-12" db="EMBL/GenBank/DDBJ databases">
        <title>Isolation and characterization of three novel carbon monoxide-oxidizing members of Halobacteria from salione crusts and soils.</title>
        <authorList>
            <person name="Myers M.R."/>
            <person name="King G.M."/>
        </authorList>
    </citation>
    <scope>NUCLEOTIDE SEQUENCE [LARGE SCALE GENOMIC DNA]</scope>
    <source>
        <strain evidence="1 2">PCN9</strain>
    </source>
</reference>
<proteinExistence type="predicted"/>
<gene>
    <name evidence="1" type="ORF">GRX66_03640</name>
</gene>
<dbReference type="EMBL" id="WUUU01000014">
    <property type="protein sequence ID" value="MXR19739.1"/>
    <property type="molecule type" value="Genomic_DNA"/>
</dbReference>
<name>A0A6B0SQ28_9EURY</name>
<dbReference type="SUPFAM" id="SSF53335">
    <property type="entry name" value="S-adenosyl-L-methionine-dependent methyltransferases"/>
    <property type="match status" value="1"/>
</dbReference>
<evidence type="ECO:0008006" key="3">
    <source>
        <dbReference type="Google" id="ProtNLM"/>
    </source>
</evidence>
<dbReference type="Gene3D" id="3.40.50.150">
    <property type="entry name" value="Vaccinia Virus protein VP39"/>
    <property type="match status" value="1"/>
</dbReference>
<dbReference type="AlphaFoldDB" id="A0A6B0SQ28"/>
<protein>
    <recommendedName>
        <fullName evidence="3">Methyltransferase domain-containing protein</fullName>
    </recommendedName>
</protein>